<keyword evidence="2" id="KW-0449">Lipoprotein</keyword>
<name>A0ABW2AZF2_9RHOB</name>
<keyword evidence="1" id="KW-0732">Signal</keyword>
<proteinExistence type="predicted"/>
<dbReference type="SUPFAM" id="SSF159270">
    <property type="entry name" value="YmcC-like"/>
    <property type="match status" value="1"/>
</dbReference>
<dbReference type="PROSITE" id="PS51257">
    <property type="entry name" value="PROKAR_LIPOPROTEIN"/>
    <property type="match status" value="1"/>
</dbReference>
<organism evidence="2 3">
    <name type="scientific">Sulfitobacter porphyrae</name>
    <dbReference type="NCBI Taxonomy" id="1246864"/>
    <lineage>
        <taxon>Bacteria</taxon>
        <taxon>Pseudomonadati</taxon>
        <taxon>Pseudomonadota</taxon>
        <taxon>Alphaproteobacteria</taxon>
        <taxon>Rhodobacterales</taxon>
        <taxon>Roseobacteraceae</taxon>
        <taxon>Sulfitobacter</taxon>
    </lineage>
</organism>
<dbReference type="Pfam" id="PF11102">
    <property type="entry name" value="YjbF"/>
    <property type="match status" value="1"/>
</dbReference>
<evidence type="ECO:0000313" key="2">
    <source>
        <dbReference type="EMBL" id="MFC6758503.1"/>
    </source>
</evidence>
<feature type="signal peptide" evidence="1">
    <location>
        <begin position="1"/>
        <end position="17"/>
    </location>
</feature>
<comment type="caution">
    <text evidence="2">The sequence shown here is derived from an EMBL/GenBank/DDBJ whole genome shotgun (WGS) entry which is preliminary data.</text>
</comment>
<reference evidence="3" key="1">
    <citation type="journal article" date="2019" name="Int. J. Syst. Evol. Microbiol.">
        <title>The Global Catalogue of Microorganisms (GCM) 10K type strain sequencing project: providing services to taxonomists for standard genome sequencing and annotation.</title>
        <authorList>
            <consortium name="The Broad Institute Genomics Platform"/>
            <consortium name="The Broad Institute Genome Sequencing Center for Infectious Disease"/>
            <person name="Wu L."/>
            <person name="Ma J."/>
        </authorList>
    </citation>
    <scope>NUCLEOTIDE SEQUENCE [LARGE SCALE GENOMIC DNA]</scope>
    <source>
        <strain evidence="3">CCUG 66188</strain>
    </source>
</reference>
<dbReference type="InterPro" id="IPR021308">
    <property type="entry name" value="GfcB"/>
</dbReference>
<sequence>MMRAISLMVMVSALALAGCSSNPNGGDPALAASRALFDSIKSRAAGAGAPAGPPIRIDVTRKQLNQTPGPVMQVIPDNTQAQDFLRLIARRDDSNPGTIEVWQSSDDAQVILRNGVLVGTKGLGGDMRSAEAEAAFAGFDGQGGGGQRLITIDRTNGTAQTVAFSCDMIQLGRETIQIVDQRISTYRMREDCSNGQASFTNEYWVETGSGRMRKSRQWAGPTFGYIDFLRLQG</sequence>
<dbReference type="EMBL" id="JBHSWG010000001">
    <property type="protein sequence ID" value="MFC6758503.1"/>
    <property type="molecule type" value="Genomic_DNA"/>
</dbReference>
<evidence type="ECO:0000256" key="1">
    <source>
        <dbReference type="SAM" id="SignalP"/>
    </source>
</evidence>
<accession>A0ABW2AZF2</accession>
<feature type="chain" id="PRO_5047147240" evidence="1">
    <location>
        <begin position="18"/>
        <end position="233"/>
    </location>
</feature>
<evidence type="ECO:0000313" key="3">
    <source>
        <dbReference type="Proteomes" id="UP001596353"/>
    </source>
</evidence>
<keyword evidence="3" id="KW-1185">Reference proteome</keyword>
<dbReference type="InterPro" id="IPR023373">
    <property type="entry name" value="YmcC_sf"/>
</dbReference>
<protein>
    <submittedName>
        <fullName evidence="2">YjbF family lipoprotein</fullName>
    </submittedName>
</protein>
<dbReference type="Proteomes" id="UP001596353">
    <property type="component" value="Unassembled WGS sequence"/>
</dbReference>
<dbReference type="Gene3D" id="2.40.360.10">
    <property type="entry name" value="YmcC-like"/>
    <property type="match status" value="1"/>
</dbReference>
<gene>
    <name evidence="2" type="ORF">ACFQFQ_01690</name>
</gene>